<dbReference type="Proteomes" id="UP000258309">
    <property type="component" value="Unassembled WGS sequence"/>
</dbReference>
<dbReference type="AlphaFoldDB" id="A0A3E2H6N0"/>
<gene>
    <name evidence="1" type="ORF">B7463_g7281</name>
</gene>
<feature type="non-terminal residue" evidence="1">
    <location>
        <position position="1"/>
    </location>
</feature>
<feature type="non-terminal residue" evidence="1">
    <location>
        <position position="101"/>
    </location>
</feature>
<reference evidence="1 2" key="1">
    <citation type="submission" date="2018-05" db="EMBL/GenBank/DDBJ databases">
        <title>Draft genome sequence of Scytalidium lignicola DSM 105466, a ubiquitous saprotrophic fungus.</title>
        <authorList>
            <person name="Buettner E."/>
            <person name="Gebauer A.M."/>
            <person name="Hofrichter M."/>
            <person name="Liers C."/>
            <person name="Kellner H."/>
        </authorList>
    </citation>
    <scope>NUCLEOTIDE SEQUENCE [LARGE SCALE GENOMIC DNA]</scope>
    <source>
        <strain evidence="1 2">DSM 105466</strain>
    </source>
</reference>
<keyword evidence="2" id="KW-1185">Reference proteome</keyword>
<dbReference type="STRING" id="5539.A0A3E2H6N0"/>
<evidence type="ECO:0000313" key="1">
    <source>
        <dbReference type="EMBL" id="RFU29039.1"/>
    </source>
</evidence>
<sequence>MLPAAISKPHPNITLLPTDSGYTAESDVSWNAGAWLSPACIFTPYSAISAPQLSAAVMALEHLRTPFAMRGGGHMPIENTVNINSSSVILSSTNLNTLVLS</sequence>
<evidence type="ECO:0008006" key="3">
    <source>
        <dbReference type="Google" id="ProtNLM"/>
    </source>
</evidence>
<protein>
    <recommendedName>
        <fullName evidence="3">FAD linked oxidase N-terminal domain-containing protein</fullName>
    </recommendedName>
</protein>
<dbReference type="InterPro" id="IPR016169">
    <property type="entry name" value="FAD-bd_PCMH_sub2"/>
</dbReference>
<dbReference type="Gene3D" id="3.30.465.10">
    <property type="match status" value="1"/>
</dbReference>
<dbReference type="EMBL" id="NCSJ02000141">
    <property type="protein sequence ID" value="RFU29039.1"/>
    <property type="molecule type" value="Genomic_DNA"/>
</dbReference>
<proteinExistence type="predicted"/>
<comment type="caution">
    <text evidence="1">The sequence shown here is derived from an EMBL/GenBank/DDBJ whole genome shotgun (WGS) entry which is preliminary data.</text>
</comment>
<dbReference type="GO" id="GO:0050660">
    <property type="term" value="F:flavin adenine dinucleotide binding"/>
    <property type="evidence" value="ECO:0007669"/>
    <property type="project" value="InterPro"/>
</dbReference>
<accession>A0A3E2H6N0</accession>
<dbReference type="InterPro" id="IPR036318">
    <property type="entry name" value="FAD-bd_PCMH-like_sf"/>
</dbReference>
<evidence type="ECO:0000313" key="2">
    <source>
        <dbReference type="Proteomes" id="UP000258309"/>
    </source>
</evidence>
<organism evidence="1 2">
    <name type="scientific">Scytalidium lignicola</name>
    <name type="common">Hyphomycete</name>
    <dbReference type="NCBI Taxonomy" id="5539"/>
    <lineage>
        <taxon>Eukaryota</taxon>
        <taxon>Fungi</taxon>
        <taxon>Dikarya</taxon>
        <taxon>Ascomycota</taxon>
        <taxon>Pezizomycotina</taxon>
        <taxon>Leotiomycetes</taxon>
        <taxon>Leotiomycetes incertae sedis</taxon>
        <taxon>Scytalidium</taxon>
    </lineage>
</organism>
<name>A0A3E2H6N0_SCYLI</name>
<dbReference type="SUPFAM" id="SSF56176">
    <property type="entry name" value="FAD-binding/transporter-associated domain-like"/>
    <property type="match status" value="1"/>
</dbReference>